<evidence type="ECO:0000313" key="1">
    <source>
        <dbReference type="EMBL" id="MER9287426.1"/>
    </source>
</evidence>
<name>A0ACC6T687_9HYPH</name>
<keyword evidence="2" id="KW-1185">Reference proteome</keyword>
<comment type="caution">
    <text evidence="1">The sequence shown here is derived from an EMBL/GenBank/DDBJ whole genome shotgun (WGS) entry which is preliminary data.</text>
</comment>
<proteinExistence type="predicted"/>
<dbReference type="Proteomes" id="UP001480082">
    <property type="component" value="Unassembled WGS sequence"/>
</dbReference>
<reference evidence="1 2" key="1">
    <citation type="journal article" date="2024" name="Proc. Natl. Acad. Sci. U.S.A.">
        <title>The evolutionary genomics of adaptation to stress in wild rhizobium bacteria.</title>
        <authorList>
            <person name="Kehlet-Delgado H."/>
            <person name="Montoya A.P."/>
            <person name="Jensen K.T."/>
            <person name="Wendlandt C.E."/>
            <person name="Dexheimer C."/>
            <person name="Roberts M."/>
            <person name="Torres Martinez L."/>
            <person name="Friesen M.L."/>
            <person name="Griffitts J.S."/>
            <person name="Porter S.S."/>
        </authorList>
    </citation>
    <scope>NUCLEOTIDE SEQUENCE [LARGE SCALE GENOMIC DNA]</scope>
    <source>
        <strain evidence="1 2">M0468</strain>
    </source>
</reference>
<dbReference type="EMBL" id="JAMYRI010000021">
    <property type="protein sequence ID" value="MER9287426.1"/>
    <property type="molecule type" value="Genomic_DNA"/>
</dbReference>
<protein>
    <submittedName>
        <fullName evidence="1">Uncharacterized protein</fullName>
    </submittedName>
</protein>
<organism evidence="1 2">
    <name type="scientific">Mesorhizobium australicum</name>
    <dbReference type="NCBI Taxonomy" id="536018"/>
    <lineage>
        <taxon>Bacteria</taxon>
        <taxon>Pseudomonadati</taxon>
        <taxon>Pseudomonadota</taxon>
        <taxon>Alphaproteobacteria</taxon>
        <taxon>Hyphomicrobiales</taxon>
        <taxon>Phyllobacteriaceae</taxon>
        <taxon>Mesorhizobium</taxon>
    </lineage>
</organism>
<accession>A0ACC6T687</accession>
<sequence length="152" mass="16711">MRKFTPTFDFAAYRVKKIDLDAAQPDEFFTFHVLATPIRDPQNEVILQFTTDLGGKGQRFQSLASALGIHLALDVDEYPGRVFTMKNGGEKHDDFASLEYASACLQADRQAFHAASAYAAQCADEEEAELAMASFAEAGIESVARRVARRAG</sequence>
<evidence type="ECO:0000313" key="2">
    <source>
        <dbReference type="Proteomes" id="UP001480082"/>
    </source>
</evidence>
<gene>
    <name evidence="1" type="ORF">NKI81_26365</name>
</gene>